<dbReference type="GO" id="GO:0006355">
    <property type="term" value="P:regulation of DNA-templated transcription"/>
    <property type="evidence" value="ECO:0007669"/>
    <property type="project" value="TreeGrafter"/>
</dbReference>
<comment type="caution">
    <text evidence="6">The sequence shown here is derived from an EMBL/GenBank/DDBJ whole genome shotgun (WGS) entry which is preliminary data.</text>
</comment>
<feature type="compositionally biased region" description="Polar residues" evidence="2">
    <location>
        <begin position="405"/>
        <end position="419"/>
    </location>
</feature>
<reference evidence="6 7" key="1">
    <citation type="submission" date="2019-07" db="EMBL/GenBank/DDBJ databases">
        <title>De Novo Assembly of kiwifruit Actinidia rufa.</title>
        <authorList>
            <person name="Sugita-Konishi S."/>
            <person name="Sato K."/>
            <person name="Mori E."/>
            <person name="Abe Y."/>
            <person name="Kisaki G."/>
            <person name="Hamano K."/>
            <person name="Suezawa K."/>
            <person name="Otani M."/>
            <person name="Fukuda T."/>
            <person name="Manabe T."/>
            <person name="Gomi K."/>
            <person name="Tabuchi M."/>
            <person name="Akimitsu K."/>
            <person name="Kataoka I."/>
        </authorList>
    </citation>
    <scope>NUCLEOTIDE SEQUENCE [LARGE SCALE GENOMIC DNA]</scope>
    <source>
        <strain evidence="7">cv. Fuchu</strain>
    </source>
</reference>
<evidence type="ECO:0000259" key="3">
    <source>
        <dbReference type="PROSITE" id="PS50290"/>
    </source>
</evidence>
<keyword evidence="7" id="KW-1185">Reference proteome</keyword>
<dbReference type="OrthoDB" id="5570127at2759"/>
<organism evidence="6 7">
    <name type="scientific">Actinidia rufa</name>
    <dbReference type="NCBI Taxonomy" id="165716"/>
    <lineage>
        <taxon>Eukaryota</taxon>
        <taxon>Viridiplantae</taxon>
        <taxon>Streptophyta</taxon>
        <taxon>Embryophyta</taxon>
        <taxon>Tracheophyta</taxon>
        <taxon>Spermatophyta</taxon>
        <taxon>Magnoliopsida</taxon>
        <taxon>eudicotyledons</taxon>
        <taxon>Gunneridae</taxon>
        <taxon>Pentapetalae</taxon>
        <taxon>asterids</taxon>
        <taxon>Ericales</taxon>
        <taxon>Actinidiaceae</taxon>
        <taxon>Actinidia</taxon>
    </lineage>
</organism>
<dbReference type="InterPro" id="IPR003151">
    <property type="entry name" value="PIK-rel_kinase_FAT"/>
</dbReference>
<comment type="similarity">
    <text evidence="1">Belongs to the PI3/PI4-kinase family. TRA1 subfamily.</text>
</comment>
<dbReference type="GO" id="GO:0016301">
    <property type="term" value="F:kinase activity"/>
    <property type="evidence" value="ECO:0007669"/>
    <property type="project" value="UniProtKB-KW"/>
</dbReference>
<feature type="domain" description="FATC" evidence="5">
    <location>
        <begin position="2181"/>
        <end position="2217"/>
    </location>
</feature>
<feature type="domain" description="PI3K/PI4K catalytic" evidence="3">
    <location>
        <begin position="1878"/>
        <end position="2172"/>
    </location>
</feature>
<dbReference type="InterPro" id="IPR046805">
    <property type="entry name" value="Tra1_ring"/>
</dbReference>
<evidence type="ECO:0000313" key="6">
    <source>
        <dbReference type="EMBL" id="GFY88007.1"/>
    </source>
</evidence>
<sequence length="2217" mass="250960">MQVKESKWLVKCFLNYLRHDKTEVNVLFDILSIFLFRTRIDFTFLKEFYIIEVSEGYAPNMKKTLLLHFLNLFQSKQLGHDHLVVVMQMLILPMLAHAFQTGQSWEVVDTAIVKTIVDKLLDPPEEVSADYDEPLRIELLQLATLLLKYLQSDLVQHRKELIKFGWNHLKREDSASKQWAFVNVCHFLEAYQAPEKIILQFSVGSKMLPLGALTCNIKLACSKGDNPFFVENNLQHIGLSSECWDRDLRAAVNHGFQNQNVSLFVLAAVSGSLAGVCVALLRTCQPENKMLVKQALDILMPALPRRLPLGDSRMPIWIRYTKKILVEEGHSIPNLIHIFQLIVRHSDLFYSCRAQFVPQMVNSLSRLGLPYNTTAENRRLAIELAGLVVGWERQRQNEMKVVSGSDISNQNSDGLNHGSTGVDPKRPVDGSIFVEDPCKRIKVEPGLQTLGVMSPGGSSSIPNIETPGSTGQPDEEFKPNAAMEEMIINFLIRVRAESGDTYTPTPPHPTQKKNHQRNIHLGGAQPPKQAVEVALVIEPKDKEANQMYKHALDLLSQALEVWPNANVKFNYLEKLLGSIQPSQSKDPSTALAQGLDVMNKVLEKQPHLFIRNNINQICQILEPCFKYKVLDAGKSLCFLLKMVFTAFPLEAASTPQDVKILYQKVEELIQKHLSCVTTPQTSGEDSSANTISFVLYVVKTLAEVQKNFIDPFSLVRVLQRLARDMGLTTGSYARQVQRTDPDSAVTSSRQGVDVGGVITNLKSVLKLISERVMLVPDCKRTITQALNNLLSEKGTDATVLLCILDVIKGWIEYDFSKPGMPIGSSSFLNPKEVVCFLQKLSQVDRQNFSPSALEEWDGKYLQLLYGLCADSNKYPHSLRYEVFQKVERQFLLGLRAKDPEMRMRFFSLYHESLEKTLFTRLQYVIHVQDWEALSDVFWLKQGLDLLLAILVEDKPITLAPNSARLRPVVVSGSLLDSSGMQPMVTDIPESSEEAPLTFDSLVSKHAQFLNEMSQLQVADLVIPLRELAHTDANVAYHLWVLVFPIVWVTLDKEEQALLEGLQLSHPQPRMPSELIKYIGKTYNAWHIALALLESHVMLFLNDSKCSESLAELYRLLNEEDMRCGLWKKRSITAETRTGLSLVQHGYWQRAQSLFYQAMVKATQGTYNNTVPKAEMCLWEEQWLYCASQLSQWDVLVDFGKLVDNYEILLDSLWKQPDWAYLKDHVIPKAQVEETPRLRLIHAYFSLHEKNTNGVGEAENIVGKGVDLALEQWWQLPEMSVHARIPLLQQFQQLVEVQESARIIVDIANGNKLSGSSVVGVHGSLYADLKDILETWRLRTPNEWDNLTVWYDLLQWRNEMYNAVIDAFRDFGTTNPQLHHLGYRDKAWNVNKLAHISRKQGLNDVCVSILEKMYGHSTMEVQEAFIKIREQAKAYLEMKGELTSGLNLINSTNLEYFPVKHKAEIFRLQGDFLLKMNDCEGANLVYSNAITLFKNLPKGWISWGNYCDMAYKETHEEVWLEYAVSCFLQGIKFGIPNSRSHLARVLYLLSFDTLNEPVGRAFDKYLDQIPHWVWLSWIPQLLLSLQRTEAPHCKLVLLKIATVYPQALYYWLRTYLLERRDVANKSEFGRLALAQQRMQQNVSGSGSGASLADGNTRVASHSGGSLATGNQVHQGNQAGGVGSHDGGNSQVQESERSTVSDGNVHAGSDQSLQQSSSSINDGQNALRRNGALGLVASAASAFDAAKDIMEALRSKHTNLASELEKLVQGLLPSLRKDYWQLLMLCCTAVISTPTATTAEVPPSLKKELSGVCRACFSADAVNKHVDFSNVEDRFPAVLKLEEESRVLRDFHVVDVEIPGQYFTDQEVAPDHTVKLDRVGADIPIVRRHGSSFRRLTLIGSDGSQRHFIVQTSLTPNARSDERILQLFRVMNRMFDKHKESRRRHICIHTPIIIPVWSQVRMVEDDLMYSTFLEVYENHCARNNREADLPITKFKEQLNQAISGQISPEAVIDLRLQAYNDMTKNFVTDSILSQYMYKTLLSGNHMWAFKKQFAIQLALSTYDANGMVEFNEPVPFRLTRNLQAFFSHFGVEGLIVSAMCAAAQAVVSPKQSQHLWHHLAMFFRDELLSWSWRRPLGMPLTPVVGGGNLNPVDFKQKVTTNVDHVIDRINGIAPQYVSEEEENAVDPPQSVQRGVTDLVEAALTPRNLCMMDPTWHPWF</sequence>
<feature type="compositionally biased region" description="Polar residues" evidence="2">
    <location>
        <begin position="1656"/>
        <end position="1675"/>
    </location>
</feature>
<dbReference type="GO" id="GO:0006281">
    <property type="term" value="P:DNA repair"/>
    <property type="evidence" value="ECO:0007669"/>
    <property type="project" value="TreeGrafter"/>
</dbReference>
<dbReference type="SUPFAM" id="SSF56112">
    <property type="entry name" value="Protein kinase-like (PK-like)"/>
    <property type="match status" value="1"/>
</dbReference>
<protein>
    <submittedName>
        <fullName evidence="6">Phosphatidylinositol 3-and 4-kinase family protein with FAT domain-containing protein</fullName>
    </submittedName>
</protein>
<keyword evidence="6" id="KW-0418">Kinase</keyword>
<name>A0A7J0ER06_9ERIC</name>
<gene>
    <name evidence="6" type="ORF">Acr_05g0016460</name>
</gene>
<dbReference type="SUPFAM" id="SSF48371">
    <property type="entry name" value="ARM repeat"/>
    <property type="match status" value="1"/>
</dbReference>
<dbReference type="SMART" id="SM00146">
    <property type="entry name" value="PI3Kc"/>
    <property type="match status" value="1"/>
</dbReference>
<dbReference type="GO" id="GO:0000124">
    <property type="term" value="C:SAGA complex"/>
    <property type="evidence" value="ECO:0007669"/>
    <property type="project" value="TreeGrafter"/>
</dbReference>
<dbReference type="EMBL" id="BJWL01000005">
    <property type="protein sequence ID" value="GFY88007.1"/>
    <property type="molecule type" value="Genomic_DNA"/>
</dbReference>
<dbReference type="PANTHER" id="PTHR11139">
    <property type="entry name" value="ATAXIA TELANGIECTASIA MUTATED ATM -RELATED"/>
    <property type="match status" value="1"/>
</dbReference>
<evidence type="ECO:0000313" key="7">
    <source>
        <dbReference type="Proteomes" id="UP000585474"/>
    </source>
</evidence>
<feature type="region of interest" description="Disordered" evidence="2">
    <location>
        <begin position="453"/>
        <end position="474"/>
    </location>
</feature>
<keyword evidence="6" id="KW-0808">Transferase</keyword>
<dbReference type="PANTHER" id="PTHR11139:SF1">
    <property type="entry name" value="TRANSFORMATION_TRANSCRIPTION DOMAIN-ASSOCIATED PROTEIN"/>
    <property type="match status" value="1"/>
</dbReference>
<dbReference type="Pfam" id="PF02260">
    <property type="entry name" value="FATC"/>
    <property type="match status" value="1"/>
</dbReference>
<dbReference type="SMART" id="SM01343">
    <property type="entry name" value="FATC"/>
    <property type="match status" value="1"/>
</dbReference>
<dbReference type="InterPro" id="IPR011009">
    <property type="entry name" value="Kinase-like_dom_sf"/>
</dbReference>
<accession>A0A7J0ER06</accession>
<dbReference type="Proteomes" id="UP000585474">
    <property type="component" value="Unassembled WGS sequence"/>
</dbReference>
<dbReference type="GO" id="GO:0005634">
    <property type="term" value="C:nucleus"/>
    <property type="evidence" value="ECO:0007669"/>
    <property type="project" value="TreeGrafter"/>
</dbReference>
<feature type="compositionally biased region" description="Polar residues" evidence="2">
    <location>
        <begin position="456"/>
        <end position="472"/>
    </location>
</feature>
<proteinExistence type="inferred from homology"/>
<dbReference type="InterPro" id="IPR014009">
    <property type="entry name" value="PIK_FAT"/>
</dbReference>
<feature type="region of interest" description="Disordered" evidence="2">
    <location>
        <begin position="1641"/>
        <end position="1722"/>
    </location>
</feature>
<evidence type="ECO:0000256" key="1">
    <source>
        <dbReference type="ARBA" id="ARBA00007234"/>
    </source>
</evidence>
<feature type="compositionally biased region" description="Low complexity" evidence="2">
    <location>
        <begin position="1707"/>
        <end position="1717"/>
    </location>
</feature>
<dbReference type="GO" id="GO:0035267">
    <property type="term" value="C:NuA4 histone acetyltransferase complex"/>
    <property type="evidence" value="ECO:0007669"/>
    <property type="project" value="TreeGrafter"/>
</dbReference>
<dbReference type="Pfam" id="PF02259">
    <property type="entry name" value="FAT"/>
    <property type="match status" value="1"/>
</dbReference>
<dbReference type="Pfam" id="PF20206">
    <property type="entry name" value="Tra1_ring"/>
    <property type="match status" value="2"/>
</dbReference>
<dbReference type="PROSITE" id="PS51189">
    <property type="entry name" value="FAT"/>
    <property type="match status" value="1"/>
</dbReference>
<dbReference type="InterPro" id="IPR016024">
    <property type="entry name" value="ARM-type_fold"/>
</dbReference>
<dbReference type="InterPro" id="IPR003152">
    <property type="entry name" value="FATC_dom"/>
</dbReference>
<dbReference type="InterPro" id="IPR000403">
    <property type="entry name" value="PI3/4_kinase_cat_dom"/>
</dbReference>
<dbReference type="PROSITE" id="PS50290">
    <property type="entry name" value="PI3_4_KINASE_3"/>
    <property type="match status" value="1"/>
</dbReference>
<dbReference type="Pfam" id="PF00454">
    <property type="entry name" value="PI3_PI4_kinase"/>
    <property type="match status" value="1"/>
</dbReference>
<evidence type="ECO:0000259" key="5">
    <source>
        <dbReference type="PROSITE" id="PS51190"/>
    </source>
</evidence>
<feature type="region of interest" description="Disordered" evidence="2">
    <location>
        <begin position="404"/>
        <end position="428"/>
    </location>
</feature>
<dbReference type="PROSITE" id="PS51190">
    <property type="entry name" value="FATC"/>
    <property type="match status" value="1"/>
</dbReference>
<dbReference type="InterPro" id="IPR050517">
    <property type="entry name" value="DDR_Repair_Kinase"/>
</dbReference>
<evidence type="ECO:0000259" key="4">
    <source>
        <dbReference type="PROSITE" id="PS51189"/>
    </source>
</evidence>
<feature type="domain" description="FAT" evidence="4">
    <location>
        <begin position="1074"/>
        <end position="1617"/>
    </location>
</feature>
<dbReference type="CDD" id="cd05163">
    <property type="entry name" value="PIKK_TRRAP"/>
    <property type="match status" value="1"/>
</dbReference>
<evidence type="ECO:0000256" key="2">
    <source>
        <dbReference type="SAM" id="MobiDB-lite"/>
    </source>
</evidence>